<name>A0ABD2ZL87_9GENT</name>
<dbReference type="Proteomes" id="UP001630127">
    <property type="component" value="Unassembled WGS sequence"/>
</dbReference>
<sequence>MEGALICRLLRVENNNDADRMHCNVLATIQGGRVSLAKCLLFRVMGIWIQAEARGMGNATEDKGINGKRNQST</sequence>
<dbReference type="AlphaFoldDB" id="A0ABD2ZL87"/>
<reference evidence="1 2" key="1">
    <citation type="submission" date="2024-11" db="EMBL/GenBank/DDBJ databases">
        <title>A near-complete genome assembly of Cinchona calisaya.</title>
        <authorList>
            <person name="Lian D.C."/>
            <person name="Zhao X.W."/>
            <person name="Wei L."/>
        </authorList>
    </citation>
    <scope>NUCLEOTIDE SEQUENCE [LARGE SCALE GENOMIC DNA]</scope>
    <source>
        <tissue evidence="1">Nenye</tissue>
    </source>
</reference>
<organism evidence="1 2">
    <name type="scientific">Cinchona calisaya</name>
    <dbReference type="NCBI Taxonomy" id="153742"/>
    <lineage>
        <taxon>Eukaryota</taxon>
        <taxon>Viridiplantae</taxon>
        <taxon>Streptophyta</taxon>
        <taxon>Embryophyta</taxon>
        <taxon>Tracheophyta</taxon>
        <taxon>Spermatophyta</taxon>
        <taxon>Magnoliopsida</taxon>
        <taxon>eudicotyledons</taxon>
        <taxon>Gunneridae</taxon>
        <taxon>Pentapetalae</taxon>
        <taxon>asterids</taxon>
        <taxon>lamiids</taxon>
        <taxon>Gentianales</taxon>
        <taxon>Rubiaceae</taxon>
        <taxon>Cinchonoideae</taxon>
        <taxon>Cinchoneae</taxon>
        <taxon>Cinchona</taxon>
    </lineage>
</organism>
<comment type="caution">
    <text evidence="1">The sequence shown here is derived from an EMBL/GenBank/DDBJ whole genome shotgun (WGS) entry which is preliminary data.</text>
</comment>
<protein>
    <submittedName>
        <fullName evidence="1">Uncharacterized protein</fullName>
    </submittedName>
</protein>
<keyword evidence="2" id="KW-1185">Reference proteome</keyword>
<evidence type="ECO:0000313" key="1">
    <source>
        <dbReference type="EMBL" id="KAL3518897.1"/>
    </source>
</evidence>
<evidence type="ECO:0000313" key="2">
    <source>
        <dbReference type="Proteomes" id="UP001630127"/>
    </source>
</evidence>
<accession>A0ABD2ZL87</accession>
<proteinExistence type="predicted"/>
<gene>
    <name evidence="1" type="ORF">ACH5RR_021486</name>
</gene>
<dbReference type="EMBL" id="JBJUIK010000009">
    <property type="protein sequence ID" value="KAL3518897.1"/>
    <property type="molecule type" value="Genomic_DNA"/>
</dbReference>